<keyword evidence="2" id="KW-0732">Signal</keyword>
<feature type="region of interest" description="Disordered" evidence="1">
    <location>
        <begin position="25"/>
        <end position="48"/>
    </location>
</feature>
<evidence type="ECO:0008006" key="5">
    <source>
        <dbReference type="Google" id="ProtNLM"/>
    </source>
</evidence>
<evidence type="ECO:0000256" key="1">
    <source>
        <dbReference type="SAM" id="MobiDB-lite"/>
    </source>
</evidence>
<accession>A0A7D6JJL6</accession>
<protein>
    <recommendedName>
        <fullName evidence="5">Lipoprotein</fullName>
    </recommendedName>
</protein>
<dbReference type="KEGG" id="tsq:D3A95_13125"/>
<dbReference type="Proteomes" id="UP000261812">
    <property type="component" value="Chromosome"/>
</dbReference>
<evidence type="ECO:0000256" key="2">
    <source>
        <dbReference type="SAM" id="SignalP"/>
    </source>
</evidence>
<dbReference type="PROSITE" id="PS51257">
    <property type="entry name" value="PROKAR_LIPOPROTEIN"/>
    <property type="match status" value="1"/>
</dbReference>
<proteinExistence type="predicted"/>
<reference evidence="4" key="1">
    <citation type="submission" date="2018-09" db="EMBL/GenBank/DDBJ databases">
        <title>Complete genome sequence of thermophilic cyanobacteria strain Thermosynechococcus elongatus PKUAC-SCTE542.</title>
        <authorList>
            <person name="Liang Y."/>
            <person name="Tang J."/>
            <person name="Daroch M."/>
        </authorList>
    </citation>
    <scope>NUCLEOTIDE SEQUENCE [LARGE SCALE GENOMIC DNA]</scope>
    <source>
        <strain evidence="4">E542</strain>
    </source>
</reference>
<keyword evidence="4" id="KW-1185">Reference proteome</keyword>
<gene>
    <name evidence="3" type="ORF">D3A95_13125</name>
</gene>
<dbReference type="EMBL" id="CP032152">
    <property type="protein sequence ID" value="QLL29718.1"/>
    <property type="molecule type" value="Genomic_DNA"/>
</dbReference>
<name>A0A7D6JJL6_9CYAN</name>
<sequence>MKSLYKLAALGLILVGFSTTLVACGGGGGGTTDNQTPMESPSPQTPGQ</sequence>
<evidence type="ECO:0000313" key="4">
    <source>
        <dbReference type="Proteomes" id="UP000261812"/>
    </source>
</evidence>
<feature type="compositionally biased region" description="Polar residues" evidence="1">
    <location>
        <begin position="32"/>
        <end position="48"/>
    </location>
</feature>
<dbReference type="AlphaFoldDB" id="A0A7D6JJL6"/>
<evidence type="ECO:0000313" key="3">
    <source>
        <dbReference type="EMBL" id="QLL29718.1"/>
    </source>
</evidence>
<dbReference type="RefSeq" id="WP_181495879.1">
    <property type="nucleotide sequence ID" value="NZ_CP032152.1"/>
</dbReference>
<feature type="signal peptide" evidence="2">
    <location>
        <begin position="1"/>
        <end position="23"/>
    </location>
</feature>
<organism evidence="3 4">
    <name type="scientific">Thermosynechococcus sichuanensis E542</name>
    <dbReference type="NCBI Taxonomy" id="2016101"/>
    <lineage>
        <taxon>Bacteria</taxon>
        <taxon>Bacillati</taxon>
        <taxon>Cyanobacteriota</taxon>
        <taxon>Cyanophyceae</taxon>
        <taxon>Acaryochloridales</taxon>
        <taxon>Thermosynechococcaceae</taxon>
        <taxon>Thermosynechococcus</taxon>
        <taxon>Thermosynechococcus sichuanensis</taxon>
    </lineage>
</organism>
<feature type="chain" id="PRO_5028339577" description="Lipoprotein" evidence="2">
    <location>
        <begin position="24"/>
        <end position="48"/>
    </location>
</feature>